<dbReference type="InterPro" id="IPR015943">
    <property type="entry name" value="WD40/YVTN_repeat-like_dom_sf"/>
</dbReference>
<keyword evidence="10 13" id="KW-0206">Cytoskeleton</keyword>
<dbReference type="GO" id="GO:0005874">
    <property type="term" value="C:microtubule"/>
    <property type="evidence" value="ECO:0007669"/>
    <property type="project" value="UniProtKB-KW"/>
</dbReference>
<keyword evidence="2 13" id="KW-0813">Transport</keyword>
<dbReference type="SUPFAM" id="SSF50978">
    <property type="entry name" value="WD40 repeat-like"/>
    <property type="match status" value="1"/>
</dbReference>
<dbReference type="PRINTS" id="PR00320">
    <property type="entry name" value="GPROTEINBRPT"/>
</dbReference>
<dbReference type="GO" id="GO:0000132">
    <property type="term" value="P:establishment of mitotic spindle orientation"/>
    <property type="evidence" value="ECO:0007669"/>
    <property type="project" value="UniProtKB-UniRule"/>
</dbReference>
<dbReference type="PROSITE" id="PS50082">
    <property type="entry name" value="WD_REPEATS_2"/>
    <property type="match status" value="3"/>
</dbReference>
<dbReference type="InterPro" id="IPR019775">
    <property type="entry name" value="WD40_repeat_CS"/>
</dbReference>
<evidence type="ECO:0000256" key="6">
    <source>
        <dbReference type="ARBA" id="ARBA00022701"/>
    </source>
</evidence>
<comment type="similarity">
    <text evidence="13">Belongs to the WD repeat LIS1/nudF family.</text>
</comment>
<keyword evidence="12 13" id="KW-0131">Cell cycle</keyword>
<dbReference type="InterPro" id="IPR020472">
    <property type="entry name" value="WD40_PAC1"/>
</dbReference>
<evidence type="ECO:0000256" key="8">
    <source>
        <dbReference type="ARBA" id="ARBA00022776"/>
    </source>
</evidence>
<dbReference type="GO" id="GO:0051301">
    <property type="term" value="P:cell division"/>
    <property type="evidence" value="ECO:0007669"/>
    <property type="project" value="UniProtKB-KW"/>
</dbReference>
<dbReference type="PANTHER" id="PTHR19848">
    <property type="entry name" value="WD40 REPEAT PROTEIN"/>
    <property type="match status" value="1"/>
</dbReference>
<dbReference type="InterPro" id="IPR036322">
    <property type="entry name" value="WD40_repeat_dom_sf"/>
</dbReference>
<evidence type="ECO:0000256" key="2">
    <source>
        <dbReference type="ARBA" id="ARBA00022448"/>
    </source>
</evidence>
<evidence type="ECO:0000256" key="14">
    <source>
        <dbReference type="PROSITE-ProRule" id="PRU00221"/>
    </source>
</evidence>
<protein>
    <recommendedName>
        <fullName evidence="13">Nuclear distribution protein PAC1</fullName>
    </recommendedName>
    <alternativeName>
        <fullName evidence="13">Lissencephaly-1 homolog</fullName>
        <shortName evidence="13">LIS-1</shortName>
    </alternativeName>
    <alternativeName>
        <fullName evidence="13">nudF homolog</fullName>
    </alternativeName>
</protein>
<evidence type="ECO:0000313" key="16">
    <source>
        <dbReference type="Proteomes" id="UP000094285"/>
    </source>
</evidence>
<dbReference type="GeneID" id="30982794"/>
<evidence type="ECO:0000256" key="4">
    <source>
        <dbReference type="ARBA" id="ARBA00022574"/>
    </source>
</evidence>
<feature type="repeat" description="WD" evidence="14">
    <location>
        <begin position="519"/>
        <end position="533"/>
    </location>
</feature>
<dbReference type="GO" id="GO:0005875">
    <property type="term" value="C:microtubule associated complex"/>
    <property type="evidence" value="ECO:0007669"/>
    <property type="project" value="UniProtKB-UniRule"/>
</dbReference>
<evidence type="ECO:0000256" key="1">
    <source>
        <dbReference type="ARBA" id="ARBA00004604"/>
    </source>
</evidence>
<evidence type="ECO:0000256" key="3">
    <source>
        <dbReference type="ARBA" id="ARBA00022490"/>
    </source>
</evidence>
<keyword evidence="6 13" id="KW-0493">Microtubule</keyword>
<dbReference type="Pfam" id="PF00400">
    <property type="entry name" value="WD40"/>
    <property type="match status" value="3"/>
</dbReference>
<feature type="repeat" description="WD" evidence="14">
    <location>
        <begin position="421"/>
        <end position="456"/>
    </location>
</feature>
<dbReference type="GO" id="GO:0000922">
    <property type="term" value="C:spindle pole"/>
    <property type="evidence" value="ECO:0007669"/>
    <property type="project" value="UniProtKB-SubCell"/>
</dbReference>
<dbReference type="GO" id="GO:0051012">
    <property type="term" value="P:microtubule sliding"/>
    <property type="evidence" value="ECO:0007669"/>
    <property type="project" value="UniProtKB-UniRule"/>
</dbReference>
<dbReference type="InterPro" id="IPR037190">
    <property type="entry name" value="LIS1_N"/>
</dbReference>
<dbReference type="AlphaFoldDB" id="A0A1E4SQ02"/>
<dbReference type="HAMAP" id="MF_03141">
    <property type="entry name" value="lis1"/>
    <property type="match status" value="1"/>
</dbReference>
<dbReference type="InterPro" id="IPR001680">
    <property type="entry name" value="WD40_rpt"/>
</dbReference>
<comment type="subunit">
    <text evidence="13">Self-associates. Interacts with NDL1 and dynein.</text>
</comment>
<dbReference type="STRING" id="984487.A0A1E4SQ02"/>
<accession>A0A1E4SQ02</accession>
<keyword evidence="5 13" id="KW-0132">Cell division</keyword>
<evidence type="ECO:0000313" key="15">
    <source>
        <dbReference type="EMBL" id="ODV81492.1"/>
    </source>
</evidence>
<name>A0A1E4SQ02_9ASCO</name>
<keyword evidence="3 13" id="KW-0963">Cytoplasm</keyword>
<dbReference type="GO" id="GO:0000027">
    <property type="term" value="P:ribosomal large subunit assembly"/>
    <property type="evidence" value="ECO:0007669"/>
    <property type="project" value="TreeGrafter"/>
</dbReference>
<dbReference type="PROSITE" id="PS00678">
    <property type="entry name" value="WD_REPEATS_1"/>
    <property type="match status" value="2"/>
</dbReference>
<dbReference type="RefSeq" id="XP_020066614.1">
    <property type="nucleotide sequence ID" value="XM_020208657.1"/>
</dbReference>
<keyword evidence="4 14" id="KW-0853">WD repeat</keyword>
<evidence type="ECO:0000256" key="9">
    <source>
        <dbReference type="ARBA" id="ARBA00023054"/>
    </source>
</evidence>
<dbReference type="PROSITE" id="PS50294">
    <property type="entry name" value="WD_REPEATS_REGION"/>
    <property type="match status" value="2"/>
</dbReference>
<evidence type="ECO:0000256" key="13">
    <source>
        <dbReference type="HAMAP-Rule" id="MF_03141"/>
    </source>
</evidence>
<dbReference type="PANTHER" id="PTHR19848:SF0">
    <property type="entry name" value="NOTCHLESS PROTEIN HOMOLOG 1"/>
    <property type="match status" value="1"/>
</dbReference>
<dbReference type="Gene3D" id="1.20.960.30">
    <property type="match status" value="1"/>
</dbReference>
<dbReference type="OrthoDB" id="10264588at2759"/>
<dbReference type="InterPro" id="IPR017252">
    <property type="entry name" value="Dynein_regulator_LIS1"/>
</dbReference>
<sequence>MFKSQILTERQQLELNKAIIQYLEPILSENDHQTLAKLSETLKIPINSKDESSNIVSNYLEKKWSTVLRLQRKIIDLENEVSNLRTVIDSQQALGPVNGGSSVISKDKINWLPSSTSKVFSTQLNQMIQTNTIHPHLPVVLAGCSDGSIIVWSLVNDESSIPDKIIKAHTRGVNKLVWSRDPVDLSTGPSNIINSTLASSSYLLASCSSDLSIKIWNGSSYKHIRTLTGHEHTISSIKFSHIKPTILYSVSRDKTVKIWDLVNGYCIKSFIGHSEWVRDIDVISINSKLLLGQIKQSDMGDFILTCSNDQSARLSHADSGTGLALLIGHNHVIEAIKFLPLTSNIIIDKYLKDNITLFPSISQEVISDPVYSETLGYKYCITASRDNTIKLWLLPPPILVPHRHPLPAKVNNSQAWLIADLIGHQSWVKGVSIHPNGRFIFSGGDDKTIKIWDLESLNVGGKVRCIRTLSGHDGFINDLEFASFKIDQLEAKDDKDKVKSEEETHGEILKAIEKRMRCLFVSGGADNTMRFWG</sequence>
<dbReference type="Gene3D" id="2.130.10.10">
    <property type="entry name" value="YVTN repeat-like/Quinoprotein amine dehydrogenase"/>
    <property type="match status" value="1"/>
</dbReference>
<keyword evidence="9 13" id="KW-0175">Coiled coil</keyword>
<reference evidence="16" key="1">
    <citation type="submission" date="2016-05" db="EMBL/GenBank/DDBJ databases">
        <title>Comparative genomics of biotechnologically important yeasts.</title>
        <authorList>
            <consortium name="DOE Joint Genome Institute"/>
            <person name="Riley R."/>
            <person name="Haridas S."/>
            <person name="Wolfe K.H."/>
            <person name="Lopes M.R."/>
            <person name="Hittinger C.T."/>
            <person name="Goker M."/>
            <person name="Salamov A."/>
            <person name="Wisecaver J."/>
            <person name="Long T.M."/>
            <person name="Aerts A.L."/>
            <person name="Barry K."/>
            <person name="Choi C."/>
            <person name="Clum A."/>
            <person name="Coughlan A.Y."/>
            <person name="Deshpande S."/>
            <person name="Douglass A.P."/>
            <person name="Hanson S.J."/>
            <person name="Klenk H.-P."/>
            <person name="Labutti K."/>
            <person name="Lapidus A."/>
            <person name="Lindquist E."/>
            <person name="Lipzen A."/>
            <person name="Meier-Kolthoff J.P."/>
            <person name="Ohm R.A."/>
            <person name="Otillar R.P."/>
            <person name="Pangilinan J."/>
            <person name="Peng Y."/>
            <person name="Rokas A."/>
            <person name="Rosa C.A."/>
            <person name="Scheuner C."/>
            <person name="Sibirny A.A."/>
            <person name="Slot J.C."/>
            <person name="Stielow J.B."/>
            <person name="Sun H."/>
            <person name="Kurtzman C.P."/>
            <person name="Blackwell M."/>
            <person name="Grigoriev I.V."/>
            <person name="Jeffries T.W."/>
        </authorList>
    </citation>
    <scope>NUCLEOTIDE SEQUENCE [LARGE SCALE GENOMIC DNA]</scope>
    <source>
        <strain evidence="16">NRRL Y-17324</strain>
    </source>
</reference>
<comment type="subcellular location">
    <subcellularLocation>
        <location evidence="13">Cytoplasm</location>
        <location evidence="13">Cytoskeleton</location>
    </subcellularLocation>
    <subcellularLocation>
        <location evidence="13">Cytoplasm</location>
        <location evidence="13">Cytoskeleton</location>
        <location evidence="13">Spindle pole</location>
    </subcellularLocation>
    <subcellularLocation>
        <location evidence="1">Nucleus</location>
        <location evidence="1">Nucleolus</location>
    </subcellularLocation>
    <text evidence="13">Localizes to the plus ends of microtubules and the mitotic spindle poles.</text>
</comment>
<dbReference type="GO" id="GO:0070840">
    <property type="term" value="F:dynein complex binding"/>
    <property type="evidence" value="ECO:0007669"/>
    <property type="project" value="UniProtKB-UniRule"/>
</dbReference>
<gene>
    <name evidence="13" type="primary">PAC1</name>
    <name evidence="13" type="synonym">LIS1</name>
    <name evidence="15" type="ORF">CANTADRAFT_3592</name>
</gene>
<dbReference type="GO" id="GO:0005730">
    <property type="term" value="C:nucleolus"/>
    <property type="evidence" value="ECO:0007669"/>
    <property type="project" value="UniProtKB-SubCell"/>
</dbReference>
<keyword evidence="8 13" id="KW-0498">Mitosis</keyword>
<keyword evidence="11" id="KW-0539">Nucleus</keyword>
<proteinExistence type="inferred from homology"/>
<organism evidence="15 16">
    <name type="scientific">Suhomyces tanzawaensis NRRL Y-17324</name>
    <dbReference type="NCBI Taxonomy" id="984487"/>
    <lineage>
        <taxon>Eukaryota</taxon>
        <taxon>Fungi</taxon>
        <taxon>Dikarya</taxon>
        <taxon>Ascomycota</taxon>
        <taxon>Saccharomycotina</taxon>
        <taxon>Pichiomycetes</taxon>
        <taxon>Debaryomycetaceae</taxon>
        <taxon>Suhomyces</taxon>
    </lineage>
</organism>
<keyword evidence="16" id="KW-1185">Reference proteome</keyword>
<keyword evidence="7" id="KW-0677">Repeat</keyword>
<evidence type="ECO:0000256" key="10">
    <source>
        <dbReference type="ARBA" id="ARBA00023212"/>
    </source>
</evidence>
<dbReference type="GO" id="GO:0005737">
    <property type="term" value="C:cytoplasm"/>
    <property type="evidence" value="ECO:0007669"/>
    <property type="project" value="UniProtKB-UniRule"/>
</dbReference>
<dbReference type="EMBL" id="KV453909">
    <property type="protein sequence ID" value="ODV81492.1"/>
    <property type="molecule type" value="Genomic_DNA"/>
</dbReference>
<dbReference type="SUPFAM" id="SSF109925">
    <property type="entry name" value="Lissencephaly-1 protein (Lis-1, PAF-AH alpha) N-terminal domain"/>
    <property type="match status" value="1"/>
</dbReference>
<comment type="function">
    <text evidence="13">Positively regulates the activity of the minus-end directed microtubule motor protein dynein. Plays a central role in positioning the mitotic spindle at the bud neck during cell division. Targets cytoplasmic dynein to microtubule plus ends, thereby promoting dynein-mediated microtubule sliding along the bud cortex and consequently the movement of the mitotic spindle to the bud neck.</text>
</comment>
<dbReference type="Proteomes" id="UP000094285">
    <property type="component" value="Unassembled WGS sequence"/>
</dbReference>
<feature type="repeat" description="WD" evidence="14">
    <location>
        <begin position="227"/>
        <end position="269"/>
    </location>
</feature>
<evidence type="ECO:0000256" key="11">
    <source>
        <dbReference type="ARBA" id="ARBA00023242"/>
    </source>
</evidence>
<evidence type="ECO:0000256" key="7">
    <source>
        <dbReference type="ARBA" id="ARBA00022737"/>
    </source>
</evidence>
<evidence type="ECO:0000256" key="5">
    <source>
        <dbReference type="ARBA" id="ARBA00022618"/>
    </source>
</evidence>
<dbReference type="PIRSF" id="PIRSF037647">
    <property type="entry name" value="Dynein_regulator_Lis1"/>
    <property type="match status" value="1"/>
</dbReference>
<evidence type="ECO:0000256" key="12">
    <source>
        <dbReference type="ARBA" id="ARBA00023306"/>
    </source>
</evidence>
<dbReference type="CDD" id="cd00200">
    <property type="entry name" value="WD40"/>
    <property type="match status" value="1"/>
</dbReference>
<feature type="coiled-coil region" evidence="13">
    <location>
        <begin position="67"/>
        <end position="94"/>
    </location>
</feature>
<dbReference type="SMART" id="SM00320">
    <property type="entry name" value="WD40"/>
    <property type="match status" value="7"/>
</dbReference>